<gene>
    <name evidence="2" type="primary">MYCBPAP</name>
</gene>
<organism evidence="2 3">
    <name type="scientific">Oreochromis aureus</name>
    <name type="common">Israeli tilapia</name>
    <name type="synonym">Chromis aureus</name>
    <dbReference type="NCBI Taxonomy" id="47969"/>
    <lineage>
        <taxon>Eukaryota</taxon>
        <taxon>Metazoa</taxon>
        <taxon>Chordata</taxon>
        <taxon>Craniata</taxon>
        <taxon>Vertebrata</taxon>
        <taxon>Euteleostomi</taxon>
        <taxon>Actinopterygii</taxon>
        <taxon>Neopterygii</taxon>
        <taxon>Teleostei</taxon>
        <taxon>Neoteleostei</taxon>
        <taxon>Acanthomorphata</taxon>
        <taxon>Ovalentaria</taxon>
        <taxon>Cichlomorphae</taxon>
        <taxon>Cichliformes</taxon>
        <taxon>Cichlidae</taxon>
        <taxon>African cichlids</taxon>
        <taxon>Pseudocrenilabrinae</taxon>
        <taxon>Oreochromini</taxon>
        <taxon>Oreochromis</taxon>
    </lineage>
</organism>
<evidence type="ECO:0000256" key="1">
    <source>
        <dbReference type="SAM" id="MobiDB-lite"/>
    </source>
</evidence>
<dbReference type="PANTHER" id="PTHR48421:SF1">
    <property type="entry name" value="MYCBP-ASSOCIATED PROTEIN"/>
    <property type="match status" value="1"/>
</dbReference>
<dbReference type="OMA" id="RESWEFR"/>
<dbReference type="InterPro" id="IPR032707">
    <property type="entry name" value="MYCBPAP"/>
</dbReference>
<feature type="region of interest" description="Disordered" evidence="1">
    <location>
        <begin position="657"/>
        <end position="699"/>
    </location>
</feature>
<sequence>MYPQKLNKLCMPKIPKSHQKQELMAHVSKTSAGDEVRTRKQENLDSDCQLLDFRGPMGVRFDEHGMILSYTILGSLEDYRTYLEAKGETELVKRIPNSLGDPLCEAKERSPPDAVETETLSSQRNIQGTALQNWDKHVRHRRQQQDFLSDLLHRPVENLLMNQANHYRETQEQREFLNRVMPLIHSGYGYRVGSEFWSLPQRYGDEMSGITATLTQTERGRRKPITQMGQPQRICQESGIICAETLRPASQTWSQSAYLQHQRQLLKEVLQDMDINKPDISELVVIGSGKPSYSPLLENEEEEMESKQNLDSLAQHEDVHLDVPTLRFCGQVATWTGNSLSKQGEVGISATIFFEALTGEIVTSHLDLHNEGSTVIFYSWQQLPKPYSFPNLGSQTQKVHFYFNASSGVILPGETQRVEFLFKSEKPVIKTEIWQLSTHPVLLQGASMQVVLRGISLYQDRSADERLFIETKLEKVVWEKICRSIVYEALYQVHSPERPSSPAELYITTEQLFLSRNPKLQYRDEPVEGLKALWQKLDQGSTWDYSVDTLRQAVLSLPDEESSQDSLKREEGLAQLNSLYLQLSEPSGLKHPLTAGTLGRQLWRKLLDRMTAEAMWLRNLLGLPEKEAWTDKEDKPVITDAGEIQALWQDHRHIYDTQKKGGREKETGKGHQGKTTKIKRTLENQEDESESILQPPPKQKNVVKMMPVYTRLLHSKVYALMEDLVDNLCDLMDELNTEDVKDTHY</sequence>
<dbReference type="Proteomes" id="UP000472276">
    <property type="component" value="Unassembled WGS sequence"/>
</dbReference>
<protein>
    <submittedName>
        <fullName evidence="2">Uncharacterized protein</fullName>
    </submittedName>
</protein>
<evidence type="ECO:0000313" key="2">
    <source>
        <dbReference type="Ensembl" id="ENSOABP00000019437.1"/>
    </source>
</evidence>
<name>A0A668SZL1_OREAU</name>
<proteinExistence type="predicted"/>
<feature type="compositionally biased region" description="Basic and acidic residues" evidence="1">
    <location>
        <begin position="657"/>
        <end position="669"/>
    </location>
</feature>
<dbReference type="Pfam" id="PF14646">
    <property type="entry name" value="MYCBPAP"/>
    <property type="match status" value="1"/>
</dbReference>
<dbReference type="PANTHER" id="PTHR48421">
    <property type="entry name" value="MYCBP-ASSOCIATED PROTEIN"/>
    <property type="match status" value="1"/>
</dbReference>
<accession>A0A668SZL1</accession>
<reference evidence="2" key="1">
    <citation type="submission" date="2025-08" db="UniProtKB">
        <authorList>
            <consortium name="Ensembl"/>
        </authorList>
    </citation>
    <scope>IDENTIFICATION</scope>
</reference>
<dbReference type="Ensembl" id="ENSOABT00000020021.2">
    <property type="protein sequence ID" value="ENSOABP00000019437.1"/>
    <property type="gene ID" value="ENSOABG00000009415.2"/>
</dbReference>
<evidence type="ECO:0000313" key="3">
    <source>
        <dbReference type="Proteomes" id="UP000472276"/>
    </source>
</evidence>
<keyword evidence="3" id="KW-1185">Reference proteome</keyword>
<reference evidence="2" key="2">
    <citation type="submission" date="2025-09" db="UniProtKB">
        <authorList>
            <consortium name="Ensembl"/>
        </authorList>
    </citation>
    <scope>IDENTIFICATION</scope>
</reference>
<dbReference type="AlphaFoldDB" id="A0A668SZL1"/>